<feature type="binding site" evidence="5">
    <location>
        <position position="137"/>
    </location>
    <ligand>
        <name>Fe cation</name>
        <dbReference type="ChEBI" id="CHEBI:24875"/>
        <label>1</label>
    </ligand>
</feature>
<reference evidence="8" key="1">
    <citation type="submission" date="2022-07" db="EMBL/GenBank/DDBJ databases">
        <authorList>
            <person name="Trinca V."/>
            <person name="Uliana J.V.C."/>
            <person name="Torres T.T."/>
            <person name="Ward R.J."/>
            <person name="Monesi N."/>
        </authorList>
    </citation>
    <scope>NUCLEOTIDE SEQUENCE</scope>
    <source>
        <strain evidence="8">HSMRA1968</strain>
        <tissue evidence="8">Whole embryos</tissue>
    </source>
</reference>
<keyword evidence="9" id="KW-1185">Reference proteome</keyword>
<comment type="function">
    <text evidence="6">Stores iron in a soluble, non-toxic, readily available form. Important for iron homeostasis. Iron is taken up in the ferrous form and deposited as ferric hydroxides after oxidation.</text>
</comment>
<feature type="binding site" evidence="5">
    <location>
        <position position="62"/>
    </location>
    <ligand>
        <name>Fe cation</name>
        <dbReference type="ChEBI" id="CHEBI:24875"/>
        <label>1</label>
    </ligand>
</feature>
<dbReference type="InterPro" id="IPR008331">
    <property type="entry name" value="Ferritin_DPS_dom"/>
</dbReference>
<gene>
    <name evidence="8" type="primary">FRIS</name>
    <name evidence="8" type="ORF">Bhyg_11543</name>
</gene>
<keyword evidence="4 5" id="KW-0408">Iron</keyword>
<evidence type="ECO:0000313" key="8">
    <source>
        <dbReference type="EMBL" id="KAJ6638805.1"/>
    </source>
</evidence>
<dbReference type="GO" id="GO:0004322">
    <property type="term" value="F:ferroxidase activity"/>
    <property type="evidence" value="ECO:0007669"/>
    <property type="project" value="UniProtKB-EC"/>
</dbReference>
<dbReference type="GO" id="GO:0005737">
    <property type="term" value="C:cytoplasm"/>
    <property type="evidence" value="ECO:0007669"/>
    <property type="project" value="TreeGrafter"/>
</dbReference>
<dbReference type="GO" id="GO:0006879">
    <property type="term" value="P:intracellular iron ion homeostasis"/>
    <property type="evidence" value="ECO:0007669"/>
    <property type="project" value="UniProtKB-KW"/>
</dbReference>
<dbReference type="OrthoDB" id="186462at2759"/>
<feature type="binding site" evidence="5">
    <location>
        <position position="59"/>
    </location>
    <ligand>
        <name>Fe cation</name>
        <dbReference type="ChEBI" id="CHEBI:24875"/>
        <label>1</label>
    </ligand>
</feature>
<evidence type="ECO:0000256" key="1">
    <source>
        <dbReference type="ARBA" id="ARBA00007513"/>
    </source>
</evidence>
<evidence type="ECO:0000256" key="5">
    <source>
        <dbReference type="PIRSR" id="PIRSR601519-1"/>
    </source>
</evidence>
<dbReference type="PROSITE" id="PS00204">
    <property type="entry name" value="FERRITIN_2"/>
    <property type="match status" value="1"/>
</dbReference>
<dbReference type="GO" id="GO:0008199">
    <property type="term" value="F:ferric iron binding"/>
    <property type="evidence" value="ECO:0007669"/>
    <property type="project" value="InterPro"/>
</dbReference>
<dbReference type="InterPro" id="IPR001519">
    <property type="entry name" value="Ferritin"/>
</dbReference>
<dbReference type="Proteomes" id="UP001151699">
    <property type="component" value="Chromosome X"/>
</dbReference>
<evidence type="ECO:0000256" key="4">
    <source>
        <dbReference type="ARBA" id="ARBA00023004"/>
    </source>
</evidence>
<comment type="catalytic activity">
    <reaction evidence="6">
        <text>4 Fe(2+) + O2 + 4 H(+) = 4 Fe(3+) + 2 H2O</text>
        <dbReference type="Rhea" id="RHEA:11148"/>
        <dbReference type="ChEBI" id="CHEBI:15377"/>
        <dbReference type="ChEBI" id="CHEBI:15378"/>
        <dbReference type="ChEBI" id="CHEBI:15379"/>
        <dbReference type="ChEBI" id="CHEBI:29033"/>
        <dbReference type="ChEBI" id="CHEBI:29034"/>
        <dbReference type="EC" id="1.16.3.1"/>
    </reaction>
</comment>
<comment type="similarity">
    <text evidence="1 6">Belongs to the ferritin family.</text>
</comment>
<dbReference type="CDD" id="cd01056">
    <property type="entry name" value="Euk_Ferritin"/>
    <property type="match status" value="1"/>
</dbReference>
<organism evidence="8 9">
    <name type="scientific">Pseudolycoriella hygida</name>
    <dbReference type="NCBI Taxonomy" id="35572"/>
    <lineage>
        <taxon>Eukaryota</taxon>
        <taxon>Metazoa</taxon>
        <taxon>Ecdysozoa</taxon>
        <taxon>Arthropoda</taxon>
        <taxon>Hexapoda</taxon>
        <taxon>Insecta</taxon>
        <taxon>Pterygota</taxon>
        <taxon>Neoptera</taxon>
        <taxon>Endopterygota</taxon>
        <taxon>Diptera</taxon>
        <taxon>Nematocera</taxon>
        <taxon>Sciaroidea</taxon>
        <taxon>Sciaridae</taxon>
        <taxon>Pseudolycoriella</taxon>
    </lineage>
</organism>
<dbReference type="GO" id="GO:0008198">
    <property type="term" value="F:ferrous iron binding"/>
    <property type="evidence" value="ECO:0007669"/>
    <property type="project" value="TreeGrafter"/>
</dbReference>
<feature type="domain" description="Ferritin-like diiron" evidence="7">
    <location>
        <begin position="7"/>
        <end position="155"/>
    </location>
</feature>
<feature type="binding site" evidence="5">
    <location>
        <position position="24"/>
    </location>
    <ligand>
        <name>Fe cation</name>
        <dbReference type="ChEBI" id="CHEBI:24875"/>
        <label>1</label>
    </ligand>
</feature>
<keyword evidence="3 5" id="KW-0479">Metal-binding</keyword>
<dbReference type="SUPFAM" id="SSF47240">
    <property type="entry name" value="Ferritin-like"/>
    <property type="match status" value="1"/>
</dbReference>
<evidence type="ECO:0000313" key="9">
    <source>
        <dbReference type="Proteomes" id="UP001151699"/>
    </source>
</evidence>
<dbReference type="AlphaFoldDB" id="A0A9Q0RYH0"/>
<sequence>MNSQLRQNFHQDCEEAINKQINMELYASYAYMSMAFYFDRDDLALSGLHKFFKKASDEEREHAMKFMKYQNKRGGKVFLSDIKVPKIEWGSAQDAMQAALDLETEVNESLLQIHRIATEKNDVTLCDFLESEYLQEQVDSMKEIADYVTNLKRVGEGLGVYMFDRQLNEENSS</sequence>
<dbReference type="Gene3D" id="1.20.1260.10">
    <property type="match status" value="1"/>
</dbReference>
<evidence type="ECO:0000256" key="6">
    <source>
        <dbReference type="RuleBase" id="RU361145"/>
    </source>
</evidence>
<dbReference type="EC" id="1.16.3.1" evidence="6"/>
<evidence type="ECO:0000259" key="7">
    <source>
        <dbReference type="PROSITE" id="PS50905"/>
    </source>
</evidence>
<keyword evidence="2 6" id="KW-0409">Iron storage</keyword>
<dbReference type="PROSITE" id="PS50905">
    <property type="entry name" value="FERRITIN_LIKE"/>
    <property type="match status" value="1"/>
</dbReference>
<dbReference type="GO" id="GO:0006826">
    <property type="term" value="P:iron ion transport"/>
    <property type="evidence" value="ECO:0007669"/>
    <property type="project" value="InterPro"/>
</dbReference>
<accession>A0A9Q0RYH0</accession>
<dbReference type="InterPro" id="IPR014034">
    <property type="entry name" value="Ferritin_CS"/>
</dbReference>
<comment type="caution">
    <text evidence="8">The sequence shown here is derived from an EMBL/GenBank/DDBJ whole genome shotgun (WGS) entry which is preliminary data.</text>
</comment>
<keyword evidence="6" id="KW-0560">Oxidoreductase</keyword>
<evidence type="ECO:0000256" key="3">
    <source>
        <dbReference type="ARBA" id="ARBA00022723"/>
    </source>
</evidence>
<dbReference type="InterPro" id="IPR009078">
    <property type="entry name" value="Ferritin-like_SF"/>
</dbReference>
<proteinExistence type="inferred from homology"/>
<name>A0A9Q0RYH0_9DIPT</name>
<evidence type="ECO:0000256" key="2">
    <source>
        <dbReference type="ARBA" id="ARBA00022434"/>
    </source>
</evidence>
<dbReference type="PANTHER" id="PTHR11431:SF75">
    <property type="entry name" value="FERRITIN"/>
    <property type="match status" value="1"/>
</dbReference>
<feature type="binding site" evidence="5">
    <location>
        <position position="103"/>
    </location>
    <ligand>
        <name>Fe cation</name>
        <dbReference type="ChEBI" id="CHEBI:24875"/>
        <label>1</label>
    </ligand>
</feature>
<dbReference type="PANTHER" id="PTHR11431">
    <property type="entry name" value="FERRITIN"/>
    <property type="match status" value="1"/>
</dbReference>
<dbReference type="InterPro" id="IPR009040">
    <property type="entry name" value="Ferritin-like_diiron"/>
</dbReference>
<dbReference type="EMBL" id="WJQU01000003">
    <property type="protein sequence ID" value="KAJ6638805.1"/>
    <property type="molecule type" value="Genomic_DNA"/>
</dbReference>
<dbReference type="Pfam" id="PF00210">
    <property type="entry name" value="Ferritin"/>
    <property type="match status" value="1"/>
</dbReference>
<dbReference type="FunFam" id="1.20.1260.10:FF:000002">
    <property type="entry name" value="Ferritin, mitochondrial"/>
    <property type="match status" value="1"/>
</dbReference>
<protein>
    <recommendedName>
        <fullName evidence="6">Ferritin</fullName>
        <ecNumber evidence="6">1.16.3.1</ecNumber>
    </recommendedName>
</protein>
<dbReference type="InterPro" id="IPR012347">
    <property type="entry name" value="Ferritin-like"/>
</dbReference>